<keyword evidence="4" id="KW-0934">Plastid</keyword>
<feature type="domain" description="DUF4283" evidence="12">
    <location>
        <begin position="216"/>
        <end position="303"/>
    </location>
</feature>
<dbReference type="InterPro" id="IPR036001">
    <property type="entry name" value="PS_II_antenna-like_sf"/>
</dbReference>
<evidence type="ECO:0000256" key="8">
    <source>
        <dbReference type="ARBA" id="ARBA00023136"/>
    </source>
</evidence>
<evidence type="ECO:0000256" key="9">
    <source>
        <dbReference type="ARBA" id="ARBA00023276"/>
    </source>
</evidence>
<feature type="transmembrane region" description="Helical" evidence="11">
    <location>
        <begin position="131"/>
        <end position="152"/>
    </location>
</feature>
<dbReference type="InterPro" id="IPR000932">
    <property type="entry name" value="PS_antenna-like"/>
</dbReference>
<dbReference type="InterPro" id="IPR025558">
    <property type="entry name" value="DUF4283"/>
</dbReference>
<evidence type="ECO:0000313" key="13">
    <source>
        <dbReference type="EMBL" id="PHT80509.1"/>
    </source>
</evidence>
<evidence type="ECO:0000313" key="14">
    <source>
        <dbReference type="Proteomes" id="UP000222542"/>
    </source>
</evidence>
<dbReference type="Pfam" id="PF14111">
    <property type="entry name" value="DUF4283"/>
    <property type="match status" value="1"/>
</dbReference>
<keyword evidence="6 11" id="KW-1133">Transmembrane helix</keyword>
<feature type="compositionally biased region" description="Basic and acidic residues" evidence="10">
    <location>
        <begin position="561"/>
        <end position="575"/>
    </location>
</feature>
<name>A0A2G2ZET2_CAPAN</name>
<dbReference type="GO" id="GO:0016168">
    <property type="term" value="F:chlorophyll binding"/>
    <property type="evidence" value="ECO:0007669"/>
    <property type="project" value="UniProtKB-KW"/>
</dbReference>
<sequence length="589" mass="66069">MSALGVVGLALNLRVYDFVSQEIHTSEDPEFDTFYIKNILLNEVLGFGGIYHALLGPETLEESFPFFGYLLKSPFGEEGWIVSVDDLEDIIGRHVWLASICILWGIWHILTKPFAPARRAVRLYGLERLTSLILCLSALSIFGFIACCFVLFNNTAYPSEFYGPAGLEASQAQAFTFLVRDQRLGALLLSFINESCTCKSNVQWSLDEVQRMIIHENLQYAIVGKFSYSWPEIHDLWKLIPSQCEIKGDCNIGFLCNRHVLIRCTQLEDYIQLLSKPAYYIKDKHMYHQMRPPKWDPWFNPMEEMLVAMAWISFPSLPPHYFGKEALFSLASAVGKPLQGHDEEGCRVLHPEHILNEKEQEDGGSVEQTDQHAAAGHIGQVTEKNQAITGANPNRDKNLNANAPVFKPRNTTGSPAKEKSTKEWVTSAFAKENGGKLVTTNQSCQEIPSQTYETTTKEGYKEIEEGEVHDRNIDEHGDDQNQINSQVQGVDTSHKMPQVAALDSGETVKEPEIISKEDAGANPIVQQGDITVSKNAAGHENEKEVEMTDFNNVAEVLPDAPDCKDPQFAKRDSKNSNKKGKRKNSNNNN</sequence>
<keyword evidence="14" id="KW-1185">Reference proteome</keyword>
<dbReference type="Gene3D" id="1.10.10.670">
    <property type="entry name" value="photosystem ii from thermosynechococcus elongatus"/>
    <property type="match status" value="1"/>
</dbReference>
<keyword evidence="7" id="KW-0157">Chromophore</keyword>
<feature type="compositionally biased region" description="Polar residues" evidence="10">
    <location>
        <begin position="382"/>
        <end position="392"/>
    </location>
</feature>
<dbReference type="STRING" id="4072.A0A2G2ZET2"/>
<evidence type="ECO:0000256" key="6">
    <source>
        <dbReference type="ARBA" id="ARBA00022989"/>
    </source>
</evidence>
<evidence type="ECO:0000256" key="5">
    <source>
        <dbReference type="ARBA" id="ARBA00022692"/>
    </source>
</evidence>
<feature type="region of interest" description="Disordered" evidence="10">
    <location>
        <begin position="359"/>
        <end position="423"/>
    </location>
</feature>
<evidence type="ECO:0000256" key="2">
    <source>
        <dbReference type="ARBA" id="ARBA00022494"/>
    </source>
</evidence>
<evidence type="ECO:0000256" key="4">
    <source>
        <dbReference type="ARBA" id="ARBA00022640"/>
    </source>
</evidence>
<dbReference type="GO" id="GO:0009523">
    <property type="term" value="C:photosystem II"/>
    <property type="evidence" value="ECO:0007669"/>
    <property type="project" value="UniProtKB-KW"/>
</dbReference>
<dbReference type="Pfam" id="PF00421">
    <property type="entry name" value="PSII"/>
    <property type="match status" value="1"/>
</dbReference>
<reference evidence="13 14" key="2">
    <citation type="journal article" date="2017" name="Genome Biol.">
        <title>New reference genome sequences of hot pepper reveal the massive evolution of plant disease-resistance genes by retroduplication.</title>
        <authorList>
            <person name="Kim S."/>
            <person name="Park J."/>
            <person name="Yeom S.I."/>
            <person name="Kim Y.M."/>
            <person name="Seo E."/>
            <person name="Kim K.T."/>
            <person name="Kim M.S."/>
            <person name="Lee J.M."/>
            <person name="Cheong K."/>
            <person name="Shin H.S."/>
            <person name="Kim S.B."/>
            <person name="Han K."/>
            <person name="Lee J."/>
            <person name="Park M."/>
            <person name="Lee H.A."/>
            <person name="Lee H.Y."/>
            <person name="Lee Y."/>
            <person name="Oh S."/>
            <person name="Lee J.H."/>
            <person name="Choi E."/>
            <person name="Choi E."/>
            <person name="Lee S.E."/>
            <person name="Jeon J."/>
            <person name="Kim H."/>
            <person name="Choi G."/>
            <person name="Song H."/>
            <person name="Lee J."/>
            <person name="Lee S.C."/>
            <person name="Kwon J.K."/>
            <person name="Lee H.Y."/>
            <person name="Koo N."/>
            <person name="Hong Y."/>
            <person name="Kim R.W."/>
            <person name="Kang W.H."/>
            <person name="Huh J.H."/>
            <person name="Kang B.C."/>
            <person name="Yang T.J."/>
            <person name="Lee Y.H."/>
            <person name="Bennetzen J.L."/>
            <person name="Choi D."/>
        </authorList>
    </citation>
    <scope>NUCLEOTIDE SEQUENCE [LARGE SCALE GENOMIC DNA]</scope>
    <source>
        <strain evidence="14">cv. CM334</strain>
    </source>
</reference>
<evidence type="ECO:0000256" key="11">
    <source>
        <dbReference type="SAM" id="Phobius"/>
    </source>
</evidence>
<evidence type="ECO:0000259" key="12">
    <source>
        <dbReference type="Pfam" id="PF14111"/>
    </source>
</evidence>
<dbReference type="Gramene" id="PHT80509">
    <property type="protein sequence ID" value="PHT80509"/>
    <property type="gene ID" value="T459_18561"/>
</dbReference>
<organism evidence="13 14">
    <name type="scientific">Capsicum annuum</name>
    <name type="common">Capsicum pepper</name>
    <dbReference type="NCBI Taxonomy" id="4072"/>
    <lineage>
        <taxon>Eukaryota</taxon>
        <taxon>Viridiplantae</taxon>
        <taxon>Streptophyta</taxon>
        <taxon>Embryophyta</taxon>
        <taxon>Tracheophyta</taxon>
        <taxon>Spermatophyta</taxon>
        <taxon>Magnoliopsida</taxon>
        <taxon>eudicotyledons</taxon>
        <taxon>Gunneridae</taxon>
        <taxon>Pentapetalae</taxon>
        <taxon>asterids</taxon>
        <taxon>lamiids</taxon>
        <taxon>Solanales</taxon>
        <taxon>Solanaceae</taxon>
        <taxon>Solanoideae</taxon>
        <taxon>Capsiceae</taxon>
        <taxon>Capsicum</taxon>
    </lineage>
</organism>
<gene>
    <name evidence="13" type="ORF">T459_18561</name>
</gene>
<comment type="subcellular location">
    <subcellularLocation>
        <location evidence="1">Membrane</location>
        <topology evidence="1">Multi-pass membrane protein</topology>
    </subcellularLocation>
</comment>
<keyword evidence="3" id="KW-0602">Photosynthesis</keyword>
<comment type="caution">
    <text evidence="13">The sequence shown here is derived from an EMBL/GenBank/DDBJ whole genome shotgun (WGS) entry which is preliminary data.</text>
</comment>
<dbReference type="SUPFAM" id="SSF161077">
    <property type="entry name" value="Photosystem II antenna protein-like"/>
    <property type="match status" value="1"/>
</dbReference>
<dbReference type="EMBL" id="AYRZ02000006">
    <property type="protein sequence ID" value="PHT80509.1"/>
    <property type="molecule type" value="Genomic_DNA"/>
</dbReference>
<evidence type="ECO:0000256" key="7">
    <source>
        <dbReference type="ARBA" id="ARBA00022991"/>
    </source>
</evidence>
<dbReference type="AlphaFoldDB" id="A0A2G2ZET2"/>
<dbReference type="GO" id="GO:0009767">
    <property type="term" value="P:photosynthetic electron transport chain"/>
    <property type="evidence" value="ECO:0007669"/>
    <property type="project" value="InterPro"/>
</dbReference>
<reference evidence="13 14" key="1">
    <citation type="journal article" date="2014" name="Nat. Genet.">
        <title>Genome sequence of the hot pepper provides insights into the evolution of pungency in Capsicum species.</title>
        <authorList>
            <person name="Kim S."/>
            <person name="Park M."/>
            <person name="Yeom S.I."/>
            <person name="Kim Y.M."/>
            <person name="Lee J.M."/>
            <person name="Lee H.A."/>
            <person name="Seo E."/>
            <person name="Choi J."/>
            <person name="Cheong K."/>
            <person name="Kim K.T."/>
            <person name="Jung K."/>
            <person name="Lee G.W."/>
            <person name="Oh S.K."/>
            <person name="Bae C."/>
            <person name="Kim S.B."/>
            <person name="Lee H.Y."/>
            <person name="Kim S.Y."/>
            <person name="Kim M.S."/>
            <person name="Kang B.C."/>
            <person name="Jo Y.D."/>
            <person name="Yang H.B."/>
            <person name="Jeong H.J."/>
            <person name="Kang W.H."/>
            <person name="Kwon J.K."/>
            <person name="Shin C."/>
            <person name="Lim J.Y."/>
            <person name="Park J.H."/>
            <person name="Huh J.H."/>
            <person name="Kim J.S."/>
            <person name="Kim B.D."/>
            <person name="Cohen O."/>
            <person name="Paran I."/>
            <person name="Suh M.C."/>
            <person name="Lee S.B."/>
            <person name="Kim Y.K."/>
            <person name="Shin Y."/>
            <person name="Noh S.J."/>
            <person name="Park J."/>
            <person name="Seo Y.S."/>
            <person name="Kwon S.Y."/>
            <person name="Kim H.A."/>
            <person name="Park J.M."/>
            <person name="Kim H.J."/>
            <person name="Choi S.B."/>
            <person name="Bosland P.W."/>
            <person name="Reeves G."/>
            <person name="Jo S.H."/>
            <person name="Lee B.W."/>
            <person name="Cho H.T."/>
            <person name="Choi H.S."/>
            <person name="Lee M.S."/>
            <person name="Yu Y."/>
            <person name="Do Choi Y."/>
            <person name="Park B.S."/>
            <person name="van Deynze A."/>
            <person name="Ashrafi H."/>
            <person name="Hill T."/>
            <person name="Kim W.T."/>
            <person name="Pai H.S."/>
            <person name="Ahn H.K."/>
            <person name="Yeam I."/>
            <person name="Giovannoni J.J."/>
            <person name="Rose J.K."/>
            <person name="Sorensen I."/>
            <person name="Lee S.J."/>
            <person name="Kim R.W."/>
            <person name="Choi I.Y."/>
            <person name="Choi B.S."/>
            <person name="Lim J.S."/>
            <person name="Lee Y.H."/>
            <person name="Choi D."/>
        </authorList>
    </citation>
    <scope>NUCLEOTIDE SEQUENCE [LARGE SCALE GENOMIC DNA]</scope>
    <source>
        <strain evidence="14">cv. CM334</strain>
    </source>
</reference>
<keyword evidence="9" id="KW-0604">Photosystem II</keyword>
<keyword evidence="8 11" id="KW-0472">Membrane</keyword>
<keyword evidence="2" id="KW-0148">Chlorophyll</keyword>
<evidence type="ECO:0000256" key="1">
    <source>
        <dbReference type="ARBA" id="ARBA00004141"/>
    </source>
</evidence>
<dbReference type="Proteomes" id="UP000222542">
    <property type="component" value="Unassembled WGS sequence"/>
</dbReference>
<dbReference type="PANTHER" id="PTHR31286:SF179">
    <property type="entry name" value="RNASE H TYPE-1 DOMAIN-CONTAINING PROTEIN"/>
    <property type="match status" value="1"/>
</dbReference>
<protein>
    <submittedName>
        <fullName evidence="13">Photosystem II CP43 reaction center protein</fullName>
    </submittedName>
</protein>
<dbReference type="InterPro" id="IPR044900">
    <property type="entry name" value="PSII_PsbC_sf"/>
</dbReference>
<feature type="transmembrane region" description="Helical" evidence="11">
    <location>
        <begin position="90"/>
        <end position="110"/>
    </location>
</feature>
<evidence type="ECO:0000256" key="10">
    <source>
        <dbReference type="SAM" id="MobiDB-lite"/>
    </source>
</evidence>
<feature type="region of interest" description="Disordered" evidence="10">
    <location>
        <begin position="556"/>
        <end position="589"/>
    </location>
</feature>
<dbReference type="PANTHER" id="PTHR31286">
    <property type="entry name" value="GLYCINE-RICH CELL WALL STRUCTURAL PROTEIN 1.8-LIKE"/>
    <property type="match status" value="1"/>
</dbReference>
<accession>A0A2G2ZET2</accession>
<dbReference type="InterPro" id="IPR040256">
    <property type="entry name" value="At4g02000-like"/>
</dbReference>
<feature type="compositionally biased region" description="Basic residues" evidence="10">
    <location>
        <begin position="576"/>
        <end position="589"/>
    </location>
</feature>
<keyword evidence="5 11" id="KW-0812">Transmembrane</keyword>
<feature type="region of interest" description="Disordered" evidence="10">
    <location>
        <begin position="489"/>
        <end position="509"/>
    </location>
</feature>
<evidence type="ECO:0000256" key="3">
    <source>
        <dbReference type="ARBA" id="ARBA00022531"/>
    </source>
</evidence>
<proteinExistence type="predicted"/>